<evidence type="ECO:0000313" key="2">
    <source>
        <dbReference type="EMBL" id="SSA33912.1"/>
    </source>
</evidence>
<dbReference type="AlphaFoldDB" id="A0A2Y9BTE5"/>
<dbReference type="Proteomes" id="UP000250028">
    <property type="component" value="Unassembled WGS sequence"/>
</dbReference>
<gene>
    <name evidence="2" type="ORF">SAMN04489750_1209</name>
</gene>
<dbReference type="InterPro" id="IPR007969">
    <property type="entry name" value="DUF732"/>
</dbReference>
<evidence type="ECO:0000259" key="1">
    <source>
        <dbReference type="Pfam" id="PF05305"/>
    </source>
</evidence>
<dbReference type="EMBL" id="UESZ01000001">
    <property type="protein sequence ID" value="SSA33912.1"/>
    <property type="molecule type" value="Genomic_DNA"/>
</dbReference>
<dbReference type="RefSeq" id="WP_170119762.1">
    <property type="nucleotide sequence ID" value="NZ_QGDN01000001.1"/>
</dbReference>
<proteinExistence type="predicted"/>
<sequence>MRSRLMSMVSLGTVAVILTGCSGDTGADNVPAPRDEAAFIAAVKQYQTEQIDRAELIRQGDAVCESLSDSADADGLYQALVNNADAGSGPFFGEPRLGVMSAAVKYLCPEWAEVDHQQQGSATPLRS</sequence>
<feature type="domain" description="DUF732" evidence="1">
    <location>
        <begin position="35"/>
        <end position="110"/>
    </location>
</feature>
<accession>A0A2Y9BTE5</accession>
<evidence type="ECO:0000313" key="3">
    <source>
        <dbReference type="Proteomes" id="UP000250028"/>
    </source>
</evidence>
<protein>
    <recommendedName>
        <fullName evidence="1">DUF732 domain-containing protein</fullName>
    </recommendedName>
</protein>
<organism evidence="2 3">
    <name type="scientific">Branchiibius hedensis</name>
    <dbReference type="NCBI Taxonomy" id="672460"/>
    <lineage>
        <taxon>Bacteria</taxon>
        <taxon>Bacillati</taxon>
        <taxon>Actinomycetota</taxon>
        <taxon>Actinomycetes</taxon>
        <taxon>Micrococcales</taxon>
        <taxon>Dermacoccaceae</taxon>
        <taxon>Branchiibius</taxon>
    </lineage>
</organism>
<reference evidence="3" key="1">
    <citation type="submission" date="2016-10" db="EMBL/GenBank/DDBJ databases">
        <authorList>
            <person name="Varghese N."/>
            <person name="Submissions S."/>
        </authorList>
    </citation>
    <scope>NUCLEOTIDE SEQUENCE [LARGE SCALE GENOMIC DNA]</scope>
    <source>
        <strain evidence="3">DSM 22951</strain>
    </source>
</reference>
<keyword evidence="3" id="KW-1185">Reference proteome</keyword>
<dbReference type="Pfam" id="PF05305">
    <property type="entry name" value="DUF732"/>
    <property type="match status" value="1"/>
</dbReference>
<dbReference type="PROSITE" id="PS51257">
    <property type="entry name" value="PROKAR_LIPOPROTEIN"/>
    <property type="match status" value="1"/>
</dbReference>
<name>A0A2Y9BTE5_9MICO</name>